<dbReference type="PANTHER" id="PTHR43179">
    <property type="entry name" value="RHAMNOSYLTRANSFERASE WBBL"/>
    <property type="match status" value="1"/>
</dbReference>
<proteinExistence type="inferred from homology"/>
<evidence type="ECO:0000256" key="7">
    <source>
        <dbReference type="ARBA" id="ARBA00022692"/>
    </source>
</evidence>
<evidence type="ECO:0000256" key="2">
    <source>
        <dbReference type="ARBA" id="ARBA00004760"/>
    </source>
</evidence>
<comment type="similarity">
    <text evidence="4">Belongs to the glycosyltransferase 2 family.</text>
</comment>
<keyword evidence="14" id="KW-1185">Reference proteome</keyword>
<reference evidence="11" key="1">
    <citation type="submission" date="2021-03" db="EMBL/GenBank/DDBJ databases">
        <title>Genomic Encyclopedia of Type Strains, Phase IV (KMG-IV): sequencing the most valuable type-strain genomes for metagenomic binning, comparative biology and taxonomic classification.</title>
        <authorList>
            <person name="Goeker M."/>
        </authorList>
    </citation>
    <scope>NUCLEOTIDE SEQUENCE</scope>
    <source>
        <strain evidence="11">DSM 15523</strain>
        <strain evidence="12 14">DSM 16476</strain>
    </source>
</reference>
<evidence type="ECO:0000256" key="5">
    <source>
        <dbReference type="ARBA" id="ARBA00022676"/>
    </source>
</evidence>
<dbReference type="PANTHER" id="PTHR43179:SF12">
    <property type="entry name" value="GALACTOFURANOSYLTRANSFERASE GLFT2"/>
    <property type="match status" value="1"/>
</dbReference>
<comment type="pathway">
    <text evidence="2">Lipid metabolism; sphingolipid metabolism.</text>
</comment>
<dbReference type="InterPro" id="IPR025993">
    <property type="entry name" value="Ceramide_glucosylTrfase"/>
</dbReference>
<dbReference type="CDD" id="cd04186">
    <property type="entry name" value="GT_2_like_c"/>
    <property type="match status" value="1"/>
</dbReference>
<comment type="subcellular location">
    <subcellularLocation>
        <location evidence="1">Membrane</location>
        <topology evidence="1">Multi-pass membrane protein</topology>
    </subcellularLocation>
</comment>
<comment type="pathway">
    <text evidence="3">Sphingolipid metabolism.</text>
</comment>
<dbReference type="RefSeq" id="WP_057778952.1">
    <property type="nucleotide sequence ID" value="NZ_JAGGJQ010000001.1"/>
</dbReference>
<evidence type="ECO:0000256" key="6">
    <source>
        <dbReference type="ARBA" id="ARBA00022679"/>
    </source>
</evidence>
<dbReference type="EMBL" id="JAUSUU010000004">
    <property type="protein sequence ID" value="MDQ0335209.1"/>
    <property type="molecule type" value="Genomic_DNA"/>
</dbReference>
<name>A0A9X0YK82_9FLAO</name>
<evidence type="ECO:0000256" key="10">
    <source>
        <dbReference type="SAM" id="Phobius"/>
    </source>
</evidence>
<dbReference type="OrthoDB" id="9771846at2"/>
<comment type="caution">
    <text evidence="11">The sequence shown here is derived from an EMBL/GenBank/DDBJ whole genome shotgun (WGS) entry which is preliminary data.</text>
</comment>
<evidence type="ECO:0000313" key="13">
    <source>
        <dbReference type="Proteomes" id="UP001138672"/>
    </source>
</evidence>
<evidence type="ECO:0000313" key="12">
    <source>
        <dbReference type="EMBL" id="MDQ0335209.1"/>
    </source>
</evidence>
<evidence type="ECO:0000313" key="11">
    <source>
        <dbReference type="EMBL" id="MBP1838709.1"/>
    </source>
</evidence>
<dbReference type="InterPro" id="IPR029044">
    <property type="entry name" value="Nucleotide-diphossugar_trans"/>
</dbReference>
<dbReference type="AlphaFoldDB" id="A0A9X0YK82"/>
<evidence type="ECO:0000256" key="4">
    <source>
        <dbReference type="ARBA" id="ARBA00006739"/>
    </source>
</evidence>
<accession>A0A9X0YK82</accession>
<evidence type="ECO:0000256" key="9">
    <source>
        <dbReference type="ARBA" id="ARBA00023136"/>
    </source>
</evidence>
<evidence type="ECO:0000256" key="1">
    <source>
        <dbReference type="ARBA" id="ARBA00004141"/>
    </source>
</evidence>
<dbReference type="Pfam" id="PF13506">
    <property type="entry name" value="Glyco_transf_21"/>
    <property type="match status" value="1"/>
</dbReference>
<protein>
    <submittedName>
        <fullName evidence="11">GT2 family glycosyltransferase</fullName>
    </submittedName>
</protein>
<dbReference type="GO" id="GO:0016757">
    <property type="term" value="F:glycosyltransferase activity"/>
    <property type="evidence" value="ECO:0007669"/>
    <property type="project" value="UniProtKB-KW"/>
</dbReference>
<keyword evidence="5" id="KW-0328">Glycosyltransferase</keyword>
<dbReference type="Proteomes" id="UP001138672">
    <property type="component" value="Unassembled WGS sequence"/>
</dbReference>
<keyword evidence="8 10" id="KW-1133">Transmembrane helix</keyword>
<evidence type="ECO:0000256" key="3">
    <source>
        <dbReference type="ARBA" id="ARBA00004991"/>
    </source>
</evidence>
<evidence type="ECO:0000256" key="8">
    <source>
        <dbReference type="ARBA" id="ARBA00022989"/>
    </source>
</evidence>
<dbReference type="SUPFAM" id="SSF53448">
    <property type="entry name" value="Nucleotide-diphospho-sugar transferases"/>
    <property type="match status" value="1"/>
</dbReference>
<dbReference type="Proteomes" id="UP001231587">
    <property type="component" value="Unassembled WGS sequence"/>
</dbReference>
<organism evidence="11 13">
    <name type="scientific">Formosa algae</name>
    <dbReference type="NCBI Taxonomy" id="225843"/>
    <lineage>
        <taxon>Bacteria</taxon>
        <taxon>Pseudomonadati</taxon>
        <taxon>Bacteroidota</taxon>
        <taxon>Flavobacteriia</taxon>
        <taxon>Flavobacteriales</taxon>
        <taxon>Flavobacteriaceae</taxon>
        <taxon>Formosa</taxon>
    </lineage>
</organism>
<keyword evidence="7 10" id="KW-0812">Transmembrane</keyword>
<evidence type="ECO:0000313" key="14">
    <source>
        <dbReference type="Proteomes" id="UP001231587"/>
    </source>
</evidence>
<feature type="transmembrane region" description="Helical" evidence="10">
    <location>
        <begin position="289"/>
        <end position="308"/>
    </location>
</feature>
<dbReference type="EMBL" id="JAGGJQ010000001">
    <property type="protein sequence ID" value="MBP1838709.1"/>
    <property type="molecule type" value="Genomic_DNA"/>
</dbReference>
<sequence>MENNYCAIILLNFNAWEDTIECLESVFKLEDVNYKVFVVDNSINDESVNKIKSWAEGNQEVKNSKINSLVYPLEKKPIPYRLFYEEDDIEDNDTSLILIRANQNKGFAAGNNIALKHIVNSSLYKFVWLLNNDTVVKKDALSELVKATTPVMGIVGSVLVYYHKPELIQGVGGRLNKWFGTSKPILNGKFLSSLNENEKIDYPIGASMLVTKLFLEQVGLMEESYFLYYEELDWVIRGKKKGFNTKYAKNSIVYHKVGASIGTGKALVRSEFSDYYTLKNRLKFTKKYYFRYLPFTYIGFLIVIFNRLKRGQIKYAKNAIMIMFDRPISKFKKI</sequence>
<keyword evidence="9 10" id="KW-0472">Membrane</keyword>
<gene>
    <name evidence="11" type="ORF">J2Z56_000605</name>
    <name evidence="12" type="ORF">J2Z57_001655</name>
</gene>
<keyword evidence="6" id="KW-0808">Transferase</keyword>
<dbReference type="Gene3D" id="3.90.550.10">
    <property type="entry name" value="Spore Coat Polysaccharide Biosynthesis Protein SpsA, Chain A"/>
    <property type="match status" value="1"/>
</dbReference>
<dbReference type="GO" id="GO:0016020">
    <property type="term" value="C:membrane"/>
    <property type="evidence" value="ECO:0007669"/>
    <property type="project" value="UniProtKB-SubCell"/>
</dbReference>